<sequence length="173" mass="20785">MHLDGDEWRRCFTSMKHDAWRLETLPVYTMPQEAEKFARFRAGERSPDDHTSAWMDDIRHWRGQGRTVGRVHVLRRPLSDYLRFEFEYYYRHHVRAGEEIRILDLTDRENPGLPDQDFWIFDDSKVVLMHYRSDGTQINRELHQGDPAPYVAWRKLAVSESIPFTEYVRRFGA</sequence>
<dbReference type="InterPro" id="IPR049244">
    <property type="entry name" value="DUF6879"/>
</dbReference>
<dbReference type="Proteomes" id="UP001183420">
    <property type="component" value="Unassembled WGS sequence"/>
</dbReference>
<feature type="domain" description="DUF6879" evidence="1">
    <location>
        <begin position="6"/>
        <end position="168"/>
    </location>
</feature>
<organism evidence="2 3">
    <name type="scientific">Streptomyces millisiae</name>
    <dbReference type="NCBI Taxonomy" id="3075542"/>
    <lineage>
        <taxon>Bacteria</taxon>
        <taxon>Bacillati</taxon>
        <taxon>Actinomycetota</taxon>
        <taxon>Actinomycetes</taxon>
        <taxon>Kitasatosporales</taxon>
        <taxon>Streptomycetaceae</taxon>
        <taxon>Streptomyces</taxon>
    </lineage>
</organism>
<reference evidence="3" key="1">
    <citation type="submission" date="2023-07" db="EMBL/GenBank/DDBJ databases">
        <title>30 novel species of actinomycetes from the DSMZ collection.</title>
        <authorList>
            <person name="Nouioui I."/>
        </authorList>
    </citation>
    <scope>NUCLEOTIDE SEQUENCE [LARGE SCALE GENOMIC DNA]</scope>
    <source>
        <strain evidence="3">DSM 44918</strain>
    </source>
</reference>
<comment type="caution">
    <text evidence="2">The sequence shown here is derived from an EMBL/GenBank/DDBJ whole genome shotgun (WGS) entry which is preliminary data.</text>
</comment>
<evidence type="ECO:0000313" key="2">
    <source>
        <dbReference type="EMBL" id="MDT0319631.1"/>
    </source>
</evidence>
<keyword evidence="3" id="KW-1185">Reference proteome</keyword>
<accession>A0ABU2LPV4</accession>
<evidence type="ECO:0000313" key="3">
    <source>
        <dbReference type="Proteomes" id="UP001183420"/>
    </source>
</evidence>
<dbReference type="EMBL" id="JAVREM010000015">
    <property type="protein sequence ID" value="MDT0319631.1"/>
    <property type="molecule type" value="Genomic_DNA"/>
</dbReference>
<proteinExistence type="predicted"/>
<dbReference type="Pfam" id="PF21806">
    <property type="entry name" value="DUF6879"/>
    <property type="match status" value="1"/>
</dbReference>
<protein>
    <recommendedName>
        <fullName evidence="1">DUF6879 domain-containing protein</fullName>
    </recommendedName>
</protein>
<evidence type="ECO:0000259" key="1">
    <source>
        <dbReference type="Pfam" id="PF21806"/>
    </source>
</evidence>
<name>A0ABU2LPV4_9ACTN</name>
<gene>
    <name evidence="2" type="ORF">RNC47_14930</name>
</gene>
<dbReference type="RefSeq" id="WP_311599087.1">
    <property type="nucleotide sequence ID" value="NZ_JAVREM010000015.1"/>
</dbReference>